<name>A0AAD3DCQ1_9STRA</name>
<organism evidence="1 2">
    <name type="scientific">Chaetoceros tenuissimus</name>
    <dbReference type="NCBI Taxonomy" id="426638"/>
    <lineage>
        <taxon>Eukaryota</taxon>
        <taxon>Sar</taxon>
        <taxon>Stramenopiles</taxon>
        <taxon>Ochrophyta</taxon>
        <taxon>Bacillariophyta</taxon>
        <taxon>Coscinodiscophyceae</taxon>
        <taxon>Chaetocerotophycidae</taxon>
        <taxon>Chaetocerotales</taxon>
        <taxon>Chaetocerotaceae</taxon>
        <taxon>Chaetoceros</taxon>
    </lineage>
</organism>
<accession>A0AAD3DCQ1</accession>
<reference evidence="1 2" key="1">
    <citation type="journal article" date="2021" name="Sci. Rep.">
        <title>The genome of the diatom Chaetoceros tenuissimus carries an ancient integrated fragment of an extant virus.</title>
        <authorList>
            <person name="Hongo Y."/>
            <person name="Kimura K."/>
            <person name="Takaki Y."/>
            <person name="Yoshida Y."/>
            <person name="Baba S."/>
            <person name="Kobayashi G."/>
            <person name="Nagasaki K."/>
            <person name="Hano T."/>
            <person name="Tomaru Y."/>
        </authorList>
    </citation>
    <scope>NUCLEOTIDE SEQUENCE [LARGE SCALE GENOMIC DNA]</scope>
    <source>
        <strain evidence="1 2">NIES-3715</strain>
    </source>
</reference>
<comment type="caution">
    <text evidence="1">The sequence shown here is derived from an EMBL/GenBank/DDBJ whole genome shotgun (WGS) entry which is preliminary data.</text>
</comment>
<dbReference type="Proteomes" id="UP001054902">
    <property type="component" value="Unassembled WGS sequence"/>
</dbReference>
<keyword evidence="2" id="KW-1185">Reference proteome</keyword>
<dbReference type="EMBL" id="BLLK01000069">
    <property type="protein sequence ID" value="GFH60239.1"/>
    <property type="molecule type" value="Genomic_DNA"/>
</dbReference>
<sequence length="470" mass="53664">MTLSEQALNWVSSFLASPQKDEYSPLKKQFPIPIRDCIASQGIGYLKVNEVKALGRALDSYASKHTHLPLTRPQVSQCKQTWIDYIGQLCTFLDSNPTLWAAIQSNITSTQQILQPTSIASVPIYATMPIPTLAPFSATQTDRNMSVVSNDTSASSHPQPVQPQRCAQIEYLDGKECLDISKFPSGIPQPILQELHRISEYKGYPSKLRYEQVRIKQEKVEKTSRPPEIPVDGPQNPMEQFVVNSLQQMGFTDLREIMHSIRHLQSQNPMIDANMLVEMAMMFIVQQREEKDEAEKMDAARIASEHAMVLQEKEDDDSDDIEIVYSVNEVLGTSEKRSDLYKDSFLLCSSSLRDIFRTIFEHSEEGRKYIERLLDIEKKSLKWYGTDSESFFRYILTEKIENLSAKSNSSDYLQSVQRMIQSLKDEINNIEHGLYVVSDDSLHLRAPIMFRDAHKSAISRGLISRDIEIE</sequence>
<evidence type="ECO:0000313" key="1">
    <source>
        <dbReference type="EMBL" id="GFH60239.1"/>
    </source>
</evidence>
<dbReference type="AlphaFoldDB" id="A0AAD3DCQ1"/>
<evidence type="ECO:0000313" key="2">
    <source>
        <dbReference type="Proteomes" id="UP001054902"/>
    </source>
</evidence>
<proteinExistence type="predicted"/>
<protein>
    <submittedName>
        <fullName evidence="1">Uncharacterized protein</fullName>
    </submittedName>
</protein>
<gene>
    <name evidence="1" type="ORF">CTEN210_16715</name>
</gene>